<organism evidence="3 4">
    <name type="scientific">Singulisphaera acidiphila (strain ATCC BAA-1392 / DSM 18658 / VKM B-2454 / MOB10)</name>
    <dbReference type="NCBI Taxonomy" id="886293"/>
    <lineage>
        <taxon>Bacteria</taxon>
        <taxon>Pseudomonadati</taxon>
        <taxon>Planctomycetota</taxon>
        <taxon>Planctomycetia</taxon>
        <taxon>Isosphaerales</taxon>
        <taxon>Isosphaeraceae</taxon>
        <taxon>Singulisphaera</taxon>
    </lineage>
</organism>
<gene>
    <name evidence="3" type="ordered locus">Sinac_4296</name>
</gene>
<keyword evidence="2" id="KW-0732">Signal</keyword>
<evidence type="ECO:0000256" key="2">
    <source>
        <dbReference type="SAM" id="SignalP"/>
    </source>
</evidence>
<feature type="transmembrane region" description="Helical" evidence="1">
    <location>
        <begin position="376"/>
        <end position="394"/>
    </location>
</feature>
<keyword evidence="4" id="KW-1185">Reference proteome</keyword>
<name>L0DI17_SINAD</name>
<dbReference type="Proteomes" id="UP000010798">
    <property type="component" value="Chromosome"/>
</dbReference>
<evidence type="ECO:0000256" key="1">
    <source>
        <dbReference type="SAM" id="Phobius"/>
    </source>
</evidence>
<keyword evidence="1" id="KW-0812">Transmembrane</keyword>
<evidence type="ECO:0000313" key="4">
    <source>
        <dbReference type="Proteomes" id="UP000010798"/>
    </source>
</evidence>
<dbReference type="EMBL" id="CP003364">
    <property type="protein sequence ID" value="AGA28495.1"/>
    <property type="molecule type" value="Genomic_DNA"/>
</dbReference>
<dbReference type="RefSeq" id="WP_015247620.1">
    <property type="nucleotide sequence ID" value="NC_019892.1"/>
</dbReference>
<accession>L0DI17</accession>
<feature type="signal peptide" evidence="2">
    <location>
        <begin position="1"/>
        <end position="31"/>
    </location>
</feature>
<dbReference type="AlphaFoldDB" id="L0DI17"/>
<reference evidence="3 4" key="1">
    <citation type="submission" date="2012-02" db="EMBL/GenBank/DDBJ databases">
        <title>Complete sequence of chromosome of Singulisphaera acidiphila DSM 18658.</title>
        <authorList>
            <consortium name="US DOE Joint Genome Institute (JGI-PGF)"/>
            <person name="Lucas S."/>
            <person name="Copeland A."/>
            <person name="Lapidus A."/>
            <person name="Glavina del Rio T."/>
            <person name="Dalin E."/>
            <person name="Tice H."/>
            <person name="Bruce D."/>
            <person name="Goodwin L."/>
            <person name="Pitluck S."/>
            <person name="Peters L."/>
            <person name="Ovchinnikova G."/>
            <person name="Chertkov O."/>
            <person name="Kyrpides N."/>
            <person name="Mavromatis K."/>
            <person name="Ivanova N."/>
            <person name="Brettin T."/>
            <person name="Detter J.C."/>
            <person name="Han C."/>
            <person name="Larimer F."/>
            <person name="Land M."/>
            <person name="Hauser L."/>
            <person name="Markowitz V."/>
            <person name="Cheng J.-F."/>
            <person name="Hugenholtz P."/>
            <person name="Woyke T."/>
            <person name="Wu D."/>
            <person name="Tindall B."/>
            <person name="Pomrenke H."/>
            <person name="Brambilla E."/>
            <person name="Klenk H.-P."/>
            <person name="Eisen J.A."/>
        </authorList>
    </citation>
    <scope>NUCLEOTIDE SEQUENCE [LARGE SCALE GENOMIC DNA]</scope>
    <source>
        <strain evidence="4">ATCC BAA-1392 / DSM 18658 / VKM B-2454 / MOB10</strain>
    </source>
</reference>
<dbReference type="HOGENOM" id="CLU_690577_0_0_0"/>
<feature type="chain" id="PRO_5003940275" evidence="2">
    <location>
        <begin position="32"/>
        <end position="399"/>
    </location>
</feature>
<keyword evidence="1" id="KW-0472">Membrane</keyword>
<protein>
    <submittedName>
        <fullName evidence="3">Uncharacterized protein</fullName>
    </submittedName>
</protein>
<proteinExistence type="predicted"/>
<sequence length="399" mass="44998">MGICASVARAIRILLFQSLACLAVVSLESSAAEIPAQVREALEQNAAKMSPITIQWKYQLVEKGLRSHLPKAVVDNSDSGALEEQQVDYKFKAGRYYFRREFSQQLRDINEKASGESKRLYEEKSYDGQRIYMYSSTFVGKDPFVVGIFPKNTDNVLFDSYFERAGFRMPKFEKDHVTTLFVPEVLALVNDGEKLVTVETTRLDEKPCLRLVFETGSYIGWSGKARHEFYLDQEAAYALRRHEVKRMDGTLIARVELSDIQRAGGNDGPWLPMKCQASYYQYKSLPKTPSKTVVMEEKYHVESCSLADIPDSDFTLAYLRPGMIVGDATLPGANKTKSGFINYTVPANPADLDRVIERSVGQQTPVGQGPTLSRTVLISVNALLVVAVVLIYAWRRRRR</sequence>
<evidence type="ECO:0000313" key="3">
    <source>
        <dbReference type="EMBL" id="AGA28495.1"/>
    </source>
</evidence>
<dbReference type="KEGG" id="saci:Sinac_4296"/>
<keyword evidence="1" id="KW-1133">Transmembrane helix</keyword>